<gene>
    <name evidence="1" type="ORF">FGO68_gene7364</name>
</gene>
<keyword evidence="2" id="KW-1185">Reference proteome</keyword>
<dbReference type="AlphaFoldDB" id="A0A8J8SXN0"/>
<dbReference type="Proteomes" id="UP000785679">
    <property type="component" value="Unassembled WGS sequence"/>
</dbReference>
<comment type="caution">
    <text evidence="1">The sequence shown here is derived from an EMBL/GenBank/DDBJ whole genome shotgun (WGS) entry which is preliminary data.</text>
</comment>
<sequence>MRSPLLRQHRTVQLSKIIMTKFDVLIWRKRKISSQQSSKKEPRQRRKLSEKLILRASVCQTNLLRIRQQTARVQPNTPLTKQQYPAQAMIQREDIIIRMGQSLQSVIL</sequence>
<name>A0A8J8SXN0_HALGN</name>
<evidence type="ECO:0000313" key="2">
    <source>
        <dbReference type="Proteomes" id="UP000785679"/>
    </source>
</evidence>
<accession>A0A8J8SXN0</accession>
<organism evidence="1 2">
    <name type="scientific">Halteria grandinella</name>
    <dbReference type="NCBI Taxonomy" id="5974"/>
    <lineage>
        <taxon>Eukaryota</taxon>
        <taxon>Sar</taxon>
        <taxon>Alveolata</taxon>
        <taxon>Ciliophora</taxon>
        <taxon>Intramacronucleata</taxon>
        <taxon>Spirotrichea</taxon>
        <taxon>Stichotrichia</taxon>
        <taxon>Sporadotrichida</taxon>
        <taxon>Halteriidae</taxon>
        <taxon>Halteria</taxon>
    </lineage>
</organism>
<evidence type="ECO:0000313" key="1">
    <source>
        <dbReference type="EMBL" id="TNV74121.1"/>
    </source>
</evidence>
<proteinExistence type="predicted"/>
<reference evidence="1" key="1">
    <citation type="submission" date="2019-06" db="EMBL/GenBank/DDBJ databases">
        <authorList>
            <person name="Zheng W."/>
        </authorList>
    </citation>
    <scope>NUCLEOTIDE SEQUENCE</scope>
    <source>
        <strain evidence="1">QDHG01</strain>
    </source>
</reference>
<dbReference type="EMBL" id="RRYP01017434">
    <property type="protein sequence ID" value="TNV74121.1"/>
    <property type="molecule type" value="Genomic_DNA"/>
</dbReference>
<protein>
    <submittedName>
        <fullName evidence="1">Uncharacterized protein</fullName>
    </submittedName>
</protein>